<feature type="domain" description="NERD" evidence="1">
    <location>
        <begin position="126"/>
        <end position="231"/>
    </location>
</feature>
<evidence type="ECO:0000313" key="3">
    <source>
        <dbReference type="Proteomes" id="UP000252585"/>
    </source>
</evidence>
<sequence length="303" mass="36962">MVQLIKLENYISRYEKDIYHYPSQFTRLKQENWKRLKSAWEFQNQQFLETDNMEEETAENNFFNWRSFFKKREEIEEEKVTEEDVLPQTEEELKQYFLDTLLPFQLKWASTTISEMSFLDRTYYQEPLLKYFLQRFPDTFLLMYNPVFDLKNSPMEADIILISPLGIEIIRVFEWEDNQLLIAGDDRTWYKEENQIQSKIFSPLLSLKRTEKILKSIFKKHDLDFPVTKVVLTRKNKIEFGAEPYQTKYIDIDSHDRWLMEKRSISSPLKHRQLKVADYILRYVETKAMKRPEWDQQDQTETF</sequence>
<keyword evidence="3" id="KW-1185">Reference proteome</keyword>
<name>A0A368X9F7_9BACI</name>
<dbReference type="RefSeq" id="WP_114354542.1">
    <property type="nucleotide sequence ID" value="NZ_QPJJ01000024.1"/>
</dbReference>
<accession>A0A368X9F7</accession>
<reference evidence="2 3" key="1">
    <citation type="submission" date="2018-07" db="EMBL/GenBank/DDBJ databases">
        <title>Genomic Encyclopedia of Type Strains, Phase IV (KMG-IV): sequencing the most valuable type-strain genomes for metagenomic binning, comparative biology and taxonomic classification.</title>
        <authorList>
            <person name="Goeker M."/>
        </authorList>
    </citation>
    <scope>NUCLEOTIDE SEQUENCE [LARGE SCALE GENOMIC DNA]</scope>
    <source>
        <strain evidence="2 3">DSM 27696</strain>
    </source>
</reference>
<dbReference type="InterPro" id="IPR011528">
    <property type="entry name" value="NERD"/>
</dbReference>
<dbReference type="AlphaFoldDB" id="A0A368X9F7"/>
<comment type="caution">
    <text evidence="2">The sequence shown here is derived from an EMBL/GenBank/DDBJ whole genome shotgun (WGS) entry which is preliminary data.</text>
</comment>
<dbReference type="Proteomes" id="UP000252585">
    <property type="component" value="Unassembled WGS sequence"/>
</dbReference>
<dbReference type="Pfam" id="PF08378">
    <property type="entry name" value="NERD"/>
    <property type="match status" value="1"/>
</dbReference>
<organism evidence="2 3">
    <name type="scientific">Saliterribacillus persicus</name>
    <dbReference type="NCBI Taxonomy" id="930114"/>
    <lineage>
        <taxon>Bacteria</taxon>
        <taxon>Bacillati</taxon>
        <taxon>Bacillota</taxon>
        <taxon>Bacilli</taxon>
        <taxon>Bacillales</taxon>
        <taxon>Bacillaceae</taxon>
        <taxon>Saliterribacillus</taxon>
    </lineage>
</organism>
<dbReference type="EMBL" id="QPJJ01000024">
    <property type="protein sequence ID" value="RCW62674.1"/>
    <property type="molecule type" value="Genomic_DNA"/>
</dbReference>
<evidence type="ECO:0000313" key="2">
    <source>
        <dbReference type="EMBL" id="RCW62674.1"/>
    </source>
</evidence>
<evidence type="ECO:0000259" key="1">
    <source>
        <dbReference type="Pfam" id="PF08378"/>
    </source>
</evidence>
<proteinExistence type="predicted"/>
<gene>
    <name evidence="2" type="ORF">DFR57_12429</name>
</gene>
<dbReference type="OrthoDB" id="2433183at2"/>
<protein>
    <submittedName>
        <fullName evidence="2">Nuclease-like protein</fullName>
    </submittedName>
</protein>